<protein>
    <submittedName>
        <fullName evidence="2">Uncharacterized protein</fullName>
    </submittedName>
</protein>
<dbReference type="Proteomes" id="UP000596742">
    <property type="component" value="Unassembled WGS sequence"/>
</dbReference>
<feature type="region of interest" description="Disordered" evidence="1">
    <location>
        <begin position="257"/>
        <end position="279"/>
    </location>
</feature>
<dbReference type="SUPFAM" id="SSF52540">
    <property type="entry name" value="P-loop containing nucleoside triphosphate hydrolases"/>
    <property type="match status" value="1"/>
</dbReference>
<gene>
    <name evidence="2" type="ORF">MGAL_10B005659</name>
</gene>
<dbReference type="OrthoDB" id="6149245at2759"/>
<dbReference type="AlphaFoldDB" id="A0A8B6F197"/>
<organism evidence="2 3">
    <name type="scientific">Mytilus galloprovincialis</name>
    <name type="common">Mediterranean mussel</name>
    <dbReference type="NCBI Taxonomy" id="29158"/>
    <lineage>
        <taxon>Eukaryota</taxon>
        <taxon>Metazoa</taxon>
        <taxon>Spiralia</taxon>
        <taxon>Lophotrochozoa</taxon>
        <taxon>Mollusca</taxon>
        <taxon>Bivalvia</taxon>
        <taxon>Autobranchia</taxon>
        <taxon>Pteriomorphia</taxon>
        <taxon>Mytilida</taxon>
        <taxon>Mytiloidea</taxon>
        <taxon>Mytilidae</taxon>
        <taxon>Mytilinae</taxon>
        <taxon>Mytilus</taxon>
    </lineage>
</organism>
<feature type="region of interest" description="Disordered" evidence="1">
    <location>
        <begin position="144"/>
        <end position="166"/>
    </location>
</feature>
<dbReference type="InterPro" id="IPR027417">
    <property type="entry name" value="P-loop_NTPase"/>
</dbReference>
<keyword evidence="3" id="KW-1185">Reference proteome</keyword>
<proteinExistence type="predicted"/>
<dbReference type="EMBL" id="UYJE01006110">
    <property type="protein sequence ID" value="VDI43102.1"/>
    <property type="molecule type" value="Genomic_DNA"/>
</dbReference>
<evidence type="ECO:0000313" key="2">
    <source>
        <dbReference type="EMBL" id="VDI43102.1"/>
    </source>
</evidence>
<feature type="compositionally biased region" description="Polar residues" evidence="1">
    <location>
        <begin position="156"/>
        <end position="165"/>
    </location>
</feature>
<sequence length="399" mass="44868">MTIKTLFEAFEKDLLPGLPPEVKKLDKKSAKVFASLLEEESYPHFEARVMLAGQQGTGKTTIARYLVGKCPTRFRISTDGIELYNGLSYMDRESKNWLGGHQDFSLEEITFSRSLLKGVKTVNVDDKTLTSKDIPVMSQSISLPASKEKVRRQSKENSMSVTTPEGSEWSKWSECSELDSLSSTKSFKTGLNSSEFQFETVPFNISSIDGNMSQQLVRQLCKQNAKAQCNDDNSETIIQDSTRNSGNQLELLVSDGERSGDNKNIQVEQENPTRKDYTDFSKDNCIGEDLPYTDIAMEDLDRAKSGNAGEVHLKTVTQPGLIRKLKQMFGVSKKVKEVKVSITKENFLKKTSKVGKKTVTQQKDSTNNYLGFWWPGYFLFNSSDISDIQSDLHNCTGWK</sequence>
<reference evidence="2" key="1">
    <citation type="submission" date="2018-11" db="EMBL/GenBank/DDBJ databases">
        <authorList>
            <person name="Alioto T."/>
            <person name="Alioto T."/>
        </authorList>
    </citation>
    <scope>NUCLEOTIDE SEQUENCE</scope>
</reference>
<evidence type="ECO:0000313" key="3">
    <source>
        <dbReference type="Proteomes" id="UP000596742"/>
    </source>
</evidence>
<feature type="compositionally biased region" description="Basic and acidic residues" evidence="1">
    <location>
        <begin position="146"/>
        <end position="155"/>
    </location>
</feature>
<comment type="caution">
    <text evidence="2">The sequence shown here is derived from an EMBL/GenBank/DDBJ whole genome shotgun (WGS) entry which is preliminary data.</text>
</comment>
<name>A0A8B6F197_MYTGA</name>
<accession>A0A8B6F197</accession>
<evidence type="ECO:0000256" key="1">
    <source>
        <dbReference type="SAM" id="MobiDB-lite"/>
    </source>
</evidence>